<dbReference type="SUPFAM" id="SSF53474">
    <property type="entry name" value="alpha/beta-Hydrolases"/>
    <property type="match status" value="1"/>
</dbReference>
<evidence type="ECO:0000259" key="1">
    <source>
        <dbReference type="Pfam" id="PF00561"/>
    </source>
</evidence>
<dbReference type="PANTHER" id="PTHR43798">
    <property type="entry name" value="MONOACYLGLYCEROL LIPASE"/>
    <property type="match status" value="1"/>
</dbReference>
<dbReference type="PRINTS" id="PR00412">
    <property type="entry name" value="EPOXHYDRLASE"/>
</dbReference>
<dbReference type="Proteomes" id="UP001229244">
    <property type="component" value="Unassembled WGS sequence"/>
</dbReference>
<dbReference type="GO" id="GO:0016020">
    <property type="term" value="C:membrane"/>
    <property type="evidence" value="ECO:0007669"/>
    <property type="project" value="TreeGrafter"/>
</dbReference>
<organism evidence="2 3">
    <name type="scientific">Amorphus orientalis</name>
    <dbReference type="NCBI Taxonomy" id="649198"/>
    <lineage>
        <taxon>Bacteria</taxon>
        <taxon>Pseudomonadati</taxon>
        <taxon>Pseudomonadota</taxon>
        <taxon>Alphaproteobacteria</taxon>
        <taxon>Hyphomicrobiales</taxon>
        <taxon>Amorphaceae</taxon>
        <taxon>Amorphus</taxon>
    </lineage>
</organism>
<evidence type="ECO:0000313" key="2">
    <source>
        <dbReference type="EMBL" id="MDQ0313641.1"/>
    </source>
</evidence>
<dbReference type="RefSeq" id="WP_306883443.1">
    <property type="nucleotide sequence ID" value="NZ_JAUSUL010000001.1"/>
</dbReference>
<dbReference type="GO" id="GO:0003824">
    <property type="term" value="F:catalytic activity"/>
    <property type="evidence" value="ECO:0007669"/>
    <property type="project" value="InterPro"/>
</dbReference>
<sequence>MTTVRVSGLAIETEGDGPPVVLVHGLGGTSNSFQPLLGAMSGFRLVRPDLPGAGRSALQAGKPSVEAIVDALTAAMGHLGISRAHFVGHSFGTLVVQHLAARTPELAASLTLFGPILEPLDAARDRLRARADLARRDGMDVVADQLIEGSLSGATRADNPLAAAYLRETHMRQDAEGFARSCEALAGAEKADHRQISCPALIVTGDEDGVGPPSVARELGDCLAQAKVVVLDRCGHWTPLERPRECGRLLSEFVRGLPI</sequence>
<gene>
    <name evidence="2" type="ORF">J2S73_000078</name>
</gene>
<protein>
    <submittedName>
        <fullName evidence="2">Pimeloyl-ACP methyl ester carboxylesterase</fullName>
    </submittedName>
</protein>
<dbReference type="EMBL" id="JAUSUL010000001">
    <property type="protein sequence ID" value="MDQ0313641.1"/>
    <property type="molecule type" value="Genomic_DNA"/>
</dbReference>
<dbReference type="Pfam" id="PF00561">
    <property type="entry name" value="Abhydrolase_1"/>
    <property type="match status" value="1"/>
</dbReference>
<feature type="domain" description="AB hydrolase-1" evidence="1">
    <location>
        <begin position="18"/>
        <end position="133"/>
    </location>
</feature>
<dbReference type="AlphaFoldDB" id="A0AAE3VL01"/>
<evidence type="ECO:0000313" key="3">
    <source>
        <dbReference type="Proteomes" id="UP001229244"/>
    </source>
</evidence>
<name>A0AAE3VL01_9HYPH</name>
<dbReference type="PANTHER" id="PTHR43798:SF33">
    <property type="entry name" value="HYDROLASE, PUTATIVE (AFU_ORTHOLOGUE AFUA_2G14860)-RELATED"/>
    <property type="match status" value="1"/>
</dbReference>
<reference evidence="2" key="1">
    <citation type="submission" date="2023-07" db="EMBL/GenBank/DDBJ databases">
        <title>Genomic Encyclopedia of Type Strains, Phase IV (KMG-IV): sequencing the most valuable type-strain genomes for metagenomic binning, comparative biology and taxonomic classification.</title>
        <authorList>
            <person name="Goeker M."/>
        </authorList>
    </citation>
    <scope>NUCLEOTIDE SEQUENCE</scope>
    <source>
        <strain evidence="2">DSM 21202</strain>
    </source>
</reference>
<dbReference type="InterPro" id="IPR000073">
    <property type="entry name" value="AB_hydrolase_1"/>
</dbReference>
<dbReference type="PRINTS" id="PR00111">
    <property type="entry name" value="ABHYDROLASE"/>
</dbReference>
<dbReference type="InterPro" id="IPR000639">
    <property type="entry name" value="Epox_hydrolase-like"/>
</dbReference>
<dbReference type="InterPro" id="IPR029058">
    <property type="entry name" value="AB_hydrolase_fold"/>
</dbReference>
<keyword evidence="3" id="KW-1185">Reference proteome</keyword>
<accession>A0AAE3VL01</accession>
<dbReference type="InterPro" id="IPR050266">
    <property type="entry name" value="AB_hydrolase_sf"/>
</dbReference>
<proteinExistence type="predicted"/>
<comment type="caution">
    <text evidence="2">The sequence shown here is derived from an EMBL/GenBank/DDBJ whole genome shotgun (WGS) entry which is preliminary data.</text>
</comment>
<dbReference type="Gene3D" id="3.40.50.1820">
    <property type="entry name" value="alpha/beta hydrolase"/>
    <property type="match status" value="1"/>
</dbReference>